<dbReference type="Proteomes" id="UP001155110">
    <property type="component" value="Unassembled WGS sequence"/>
</dbReference>
<protein>
    <submittedName>
        <fullName evidence="1">Uncharacterized protein</fullName>
    </submittedName>
</protein>
<dbReference type="RefSeq" id="WP_259258588.1">
    <property type="nucleotide sequence ID" value="NZ_JANTZM010000032.1"/>
</dbReference>
<reference evidence="1" key="1">
    <citation type="submission" date="2022-08" db="EMBL/GenBank/DDBJ databases">
        <title>Genomic Encyclopedia of Type Strains, Phase V (KMG-V): Genome sequencing to study the core and pangenomes of soil and plant-associated prokaryotes.</title>
        <authorList>
            <person name="Whitman W."/>
        </authorList>
    </citation>
    <scope>NUCLEOTIDE SEQUENCE</scope>
    <source>
        <strain evidence="1">SP3002</strain>
    </source>
</reference>
<organism evidence="1 2">
    <name type="scientific">Salinibacter ruber</name>
    <dbReference type="NCBI Taxonomy" id="146919"/>
    <lineage>
        <taxon>Bacteria</taxon>
        <taxon>Pseudomonadati</taxon>
        <taxon>Rhodothermota</taxon>
        <taxon>Rhodothermia</taxon>
        <taxon>Rhodothermales</taxon>
        <taxon>Salinibacteraceae</taxon>
        <taxon>Salinibacter</taxon>
    </lineage>
</organism>
<dbReference type="AlphaFoldDB" id="A0AAW5PDF4"/>
<dbReference type="EMBL" id="JANTZM010000032">
    <property type="protein sequence ID" value="MCS4159484.1"/>
    <property type="molecule type" value="Genomic_DNA"/>
</dbReference>
<gene>
    <name evidence="1" type="ORF">GGP99_003476</name>
</gene>
<sequence length="67" mass="7435">MSASGKRAYFETFAPPALFNHPEHDGFRFGRKLAKRYPEKMMQVMEGFRQGVKAGTEAAQRAGGQSA</sequence>
<accession>A0AAW5PDF4</accession>
<comment type="caution">
    <text evidence="1">The sequence shown here is derived from an EMBL/GenBank/DDBJ whole genome shotgun (WGS) entry which is preliminary data.</text>
</comment>
<proteinExistence type="predicted"/>
<name>A0AAW5PDF4_9BACT</name>
<evidence type="ECO:0000313" key="2">
    <source>
        <dbReference type="Proteomes" id="UP001155110"/>
    </source>
</evidence>
<evidence type="ECO:0000313" key="1">
    <source>
        <dbReference type="EMBL" id="MCS4159484.1"/>
    </source>
</evidence>